<reference evidence="1" key="2">
    <citation type="submission" date="2021-04" db="EMBL/GenBank/DDBJ databases">
        <authorList>
            <person name="Gilroy R."/>
        </authorList>
    </citation>
    <scope>NUCLEOTIDE SEQUENCE</scope>
    <source>
        <strain evidence="1">USAMLcec3-2134</strain>
    </source>
</reference>
<accession>A0A9D2MNC8</accession>
<comment type="caution">
    <text evidence="1">The sequence shown here is derived from an EMBL/GenBank/DDBJ whole genome shotgun (WGS) entry which is preliminary data.</text>
</comment>
<name>A0A9D2MNC8_9FIRM</name>
<gene>
    <name evidence="1" type="ORF">H9763_00450</name>
</gene>
<reference evidence="1" key="1">
    <citation type="journal article" date="2021" name="PeerJ">
        <title>Extensive microbial diversity within the chicken gut microbiome revealed by metagenomics and culture.</title>
        <authorList>
            <person name="Gilroy R."/>
            <person name="Ravi A."/>
            <person name="Getino M."/>
            <person name="Pursley I."/>
            <person name="Horton D.L."/>
            <person name="Alikhan N.F."/>
            <person name="Baker D."/>
            <person name="Gharbi K."/>
            <person name="Hall N."/>
            <person name="Watson M."/>
            <person name="Adriaenssens E.M."/>
            <person name="Foster-Nyarko E."/>
            <person name="Jarju S."/>
            <person name="Secka A."/>
            <person name="Antonio M."/>
            <person name="Oren A."/>
            <person name="Chaudhuri R.R."/>
            <person name="La Ragione R."/>
            <person name="Hildebrand F."/>
            <person name="Pallen M.J."/>
        </authorList>
    </citation>
    <scope>NUCLEOTIDE SEQUENCE</scope>
    <source>
        <strain evidence="1">USAMLcec3-2134</strain>
    </source>
</reference>
<dbReference type="AlphaFoldDB" id="A0A9D2MNC8"/>
<evidence type="ECO:0000313" key="1">
    <source>
        <dbReference type="EMBL" id="HJB89923.1"/>
    </source>
</evidence>
<evidence type="ECO:0000313" key="2">
    <source>
        <dbReference type="Proteomes" id="UP000886883"/>
    </source>
</evidence>
<organism evidence="1 2">
    <name type="scientific">Candidatus Eisenbergiella merdigallinarum</name>
    <dbReference type="NCBI Taxonomy" id="2838552"/>
    <lineage>
        <taxon>Bacteria</taxon>
        <taxon>Bacillati</taxon>
        <taxon>Bacillota</taxon>
        <taxon>Clostridia</taxon>
        <taxon>Lachnospirales</taxon>
        <taxon>Lachnospiraceae</taxon>
        <taxon>Eisenbergiella</taxon>
    </lineage>
</organism>
<protein>
    <submittedName>
        <fullName evidence="1">Uncharacterized protein</fullName>
    </submittedName>
</protein>
<dbReference type="EMBL" id="DWXE01000001">
    <property type="protein sequence ID" value="HJB89923.1"/>
    <property type="molecule type" value="Genomic_DNA"/>
</dbReference>
<dbReference type="Proteomes" id="UP000886883">
    <property type="component" value="Unassembled WGS sequence"/>
</dbReference>
<sequence>MAITSEDRAFLDRIARYADRAMPDLDPQKTPVSVQLDRLMPVFEEIAGEQNTAVEDILIRYMDLASEAFVASSEKMQELLDDTEPGEGMFRIS</sequence>
<proteinExistence type="predicted"/>